<protein>
    <submittedName>
        <fullName evidence="12">Copper resistance protein CopC</fullName>
    </submittedName>
</protein>
<feature type="transmembrane region" description="Helical" evidence="9">
    <location>
        <begin position="258"/>
        <end position="281"/>
    </location>
</feature>
<keyword evidence="5" id="KW-0732">Signal</keyword>
<keyword evidence="6 9" id="KW-1133">Transmembrane helix</keyword>
<keyword evidence="3 9" id="KW-0812">Transmembrane</keyword>
<dbReference type="PANTHER" id="PTHR34820">
    <property type="entry name" value="INNER MEMBRANE PROTEIN YEBZ"/>
    <property type="match status" value="1"/>
</dbReference>
<dbReference type="RefSeq" id="WP_377927893.1">
    <property type="nucleotide sequence ID" value="NZ_JBHUEM010000011.1"/>
</dbReference>
<evidence type="ECO:0000313" key="13">
    <source>
        <dbReference type="Proteomes" id="UP001597214"/>
    </source>
</evidence>
<name>A0ABW4LNH3_9BACI</name>
<dbReference type="SUPFAM" id="SSF81296">
    <property type="entry name" value="E set domains"/>
    <property type="match status" value="2"/>
</dbReference>
<keyword evidence="13" id="KW-1185">Reference proteome</keyword>
<evidence type="ECO:0000256" key="2">
    <source>
        <dbReference type="ARBA" id="ARBA00022475"/>
    </source>
</evidence>
<dbReference type="InterPro" id="IPR014755">
    <property type="entry name" value="Cu-Rt/internalin_Ig-like"/>
</dbReference>
<feature type="transmembrane region" description="Helical" evidence="9">
    <location>
        <begin position="324"/>
        <end position="344"/>
    </location>
</feature>
<evidence type="ECO:0000256" key="9">
    <source>
        <dbReference type="SAM" id="Phobius"/>
    </source>
</evidence>
<dbReference type="InterPro" id="IPR032694">
    <property type="entry name" value="CopC/D"/>
</dbReference>
<dbReference type="InterPro" id="IPR008457">
    <property type="entry name" value="Cu-R_CopD_dom"/>
</dbReference>
<feature type="domain" description="Copper resistance protein D" evidence="11">
    <location>
        <begin position="418"/>
        <end position="512"/>
    </location>
</feature>
<keyword evidence="4" id="KW-0479">Metal-binding</keyword>
<gene>
    <name evidence="12" type="ORF">ACFSCX_09115</name>
</gene>
<evidence type="ECO:0000256" key="1">
    <source>
        <dbReference type="ARBA" id="ARBA00004651"/>
    </source>
</evidence>
<reference evidence="13" key="1">
    <citation type="journal article" date="2019" name="Int. J. Syst. Evol. Microbiol.">
        <title>The Global Catalogue of Microorganisms (GCM) 10K type strain sequencing project: providing services to taxonomists for standard genome sequencing and annotation.</title>
        <authorList>
            <consortium name="The Broad Institute Genomics Platform"/>
            <consortium name="The Broad Institute Genome Sequencing Center for Infectious Disease"/>
            <person name="Wu L."/>
            <person name="Ma J."/>
        </authorList>
    </citation>
    <scope>NUCLEOTIDE SEQUENCE [LARGE SCALE GENOMIC DNA]</scope>
    <source>
        <strain evidence="13">CCUG 49339</strain>
    </source>
</reference>
<evidence type="ECO:0000259" key="10">
    <source>
        <dbReference type="Pfam" id="PF04234"/>
    </source>
</evidence>
<evidence type="ECO:0000259" key="11">
    <source>
        <dbReference type="Pfam" id="PF05425"/>
    </source>
</evidence>
<keyword evidence="2" id="KW-1003">Cell membrane</keyword>
<comment type="subcellular location">
    <subcellularLocation>
        <location evidence="1">Cell membrane</location>
        <topology evidence="1">Multi-pass membrane protein</topology>
    </subcellularLocation>
</comment>
<dbReference type="InterPro" id="IPR007348">
    <property type="entry name" value="CopC_dom"/>
</dbReference>
<keyword evidence="8 9" id="KW-0472">Membrane</keyword>
<evidence type="ECO:0000256" key="8">
    <source>
        <dbReference type="ARBA" id="ARBA00023136"/>
    </source>
</evidence>
<accession>A0ABW4LNH3</accession>
<evidence type="ECO:0000256" key="7">
    <source>
        <dbReference type="ARBA" id="ARBA00023008"/>
    </source>
</evidence>
<feature type="domain" description="CopC" evidence="10">
    <location>
        <begin position="27"/>
        <end position="123"/>
    </location>
</feature>
<evidence type="ECO:0000256" key="3">
    <source>
        <dbReference type="ARBA" id="ARBA00022692"/>
    </source>
</evidence>
<organism evidence="12 13">
    <name type="scientific">Bacillus salitolerans</name>
    <dbReference type="NCBI Taxonomy" id="1437434"/>
    <lineage>
        <taxon>Bacteria</taxon>
        <taxon>Bacillati</taxon>
        <taxon>Bacillota</taxon>
        <taxon>Bacilli</taxon>
        <taxon>Bacillales</taxon>
        <taxon>Bacillaceae</taxon>
        <taxon>Bacillus</taxon>
    </lineage>
</organism>
<feature type="domain" description="CopC" evidence="10">
    <location>
        <begin position="138"/>
        <end position="209"/>
    </location>
</feature>
<feature type="transmembrane region" description="Helical" evidence="9">
    <location>
        <begin position="293"/>
        <end position="312"/>
    </location>
</feature>
<feature type="transmembrane region" description="Helical" evidence="9">
    <location>
        <begin position="376"/>
        <end position="402"/>
    </location>
</feature>
<feature type="transmembrane region" description="Helical" evidence="9">
    <location>
        <begin position="499"/>
        <end position="520"/>
    </location>
</feature>
<dbReference type="PANTHER" id="PTHR34820:SF4">
    <property type="entry name" value="INNER MEMBRANE PROTEIN YEBZ"/>
    <property type="match status" value="1"/>
</dbReference>
<comment type="caution">
    <text evidence="12">The sequence shown here is derived from an EMBL/GenBank/DDBJ whole genome shotgun (WGS) entry which is preliminary data.</text>
</comment>
<feature type="transmembrane region" description="Helical" evidence="9">
    <location>
        <begin position="422"/>
        <end position="442"/>
    </location>
</feature>
<dbReference type="Pfam" id="PF04234">
    <property type="entry name" value="CopC"/>
    <property type="match status" value="2"/>
</dbReference>
<proteinExistence type="predicted"/>
<dbReference type="InterPro" id="IPR014756">
    <property type="entry name" value="Ig_E-set"/>
</dbReference>
<dbReference type="Gene3D" id="2.60.40.1220">
    <property type="match status" value="2"/>
</dbReference>
<evidence type="ECO:0000313" key="12">
    <source>
        <dbReference type="EMBL" id="MFD1736725.1"/>
    </source>
</evidence>
<evidence type="ECO:0000256" key="4">
    <source>
        <dbReference type="ARBA" id="ARBA00022723"/>
    </source>
</evidence>
<dbReference type="Pfam" id="PF05425">
    <property type="entry name" value="CopD"/>
    <property type="match status" value="1"/>
</dbReference>
<evidence type="ECO:0000256" key="6">
    <source>
        <dbReference type="ARBA" id="ARBA00022989"/>
    </source>
</evidence>
<feature type="transmembrane region" description="Helical" evidence="9">
    <location>
        <begin position="351"/>
        <end position="370"/>
    </location>
</feature>
<keyword evidence="7" id="KW-0186">Copper</keyword>
<sequence>MPLKCIKLLLIFILFVFLSPSIFVEAHSSLVKTQPQGGERSTQSPKTIEFWFKDPVVIHSNSIKVTDTKGNKIQLSNIYADLSDKGHVIGELEGILPAGIYIVDVQVIALDGDPLKEKFTFEIIEENLEDKKSEPLKLLKQSPSDGEIVKGNVEKIDLWFNQPVELTAIGIFNERSYALKQPLQDPSNPNHLIIELNESLNKGTYQVTWYGHPEGTNQPDHVDVFYFAVDEFTPLKENAMGTPLKKVPYINNIGLKQLGYWFFFIGITLLFGLSFFSKMILKDQNRNLRQQRVSWFLFLVSLVGILFMVIQQRIAFTEISPKEFISLKMIFIPIIQLVFLLIGLFIKRMEVLSFTIALLLTPFTMGHASYPRYGGVLTIILNELHVIAASVWLGGLLALLLYSKKEEFSEWLEKVGVRFSNWALPSLLIVILTGILMTFQYIPSFTFESFYKSSWGKSILYKLGLTILIGIIGYSQRRALRQLTVSVVIRFKRRGRSELLYGLFVLFFASMLMVSTPSAAEQGVYPLGQEPSDKVNIHVSPFEPGLNVIQFDFQTHREVESVMVKISMPPQYKVDYNAFKLDNNKFAITGNVFHAAGTLLMEVTAKMKTGEEEVYQYSVIVPGESRFNE</sequence>
<dbReference type="Proteomes" id="UP001597214">
    <property type="component" value="Unassembled WGS sequence"/>
</dbReference>
<evidence type="ECO:0000256" key="5">
    <source>
        <dbReference type="ARBA" id="ARBA00022729"/>
    </source>
</evidence>
<dbReference type="EMBL" id="JBHUEM010000011">
    <property type="protein sequence ID" value="MFD1736725.1"/>
    <property type="molecule type" value="Genomic_DNA"/>
</dbReference>
<feature type="transmembrane region" description="Helical" evidence="9">
    <location>
        <begin position="454"/>
        <end position="474"/>
    </location>
</feature>